<dbReference type="RefSeq" id="WP_307429005.1">
    <property type="nucleotide sequence ID" value="NZ_JAUSVK010000001.1"/>
</dbReference>
<evidence type="ECO:0000313" key="8">
    <source>
        <dbReference type="EMBL" id="MDQ0393540.1"/>
    </source>
</evidence>
<reference evidence="8 9" key="1">
    <citation type="submission" date="2023-07" db="EMBL/GenBank/DDBJ databases">
        <title>Genomic Encyclopedia of Type Strains, Phase IV (KMG-IV): sequencing the most valuable type-strain genomes for metagenomic binning, comparative biology and taxonomic classification.</title>
        <authorList>
            <person name="Goeker M."/>
        </authorList>
    </citation>
    <scope>NUCLEOTIDE SEQUENCE [LARGE SCALE GENOMIC DNA]</scope>
    <source>
        <strain evidence="8 9">DSM 5896</strain>
    </source>
</reference>
<evidence type="ECO:0000256" key="5">
    <source>
        <dbReference type="ARBA" id="ARBA00023136"/>
    </source>
</evidence>
<feature type="transmembrane region" description="Helical" evidence="6">
    <location>
        <begin position="67"/>
        <end position="87"/>
    </location>
</feature>
<evidence type="ECO:0000256" key="4">
    <source>
        <dbReference type="ARBA" id="ARBA00022989"/>
    </source>
</evidence>
<name>A0ABU0FHI5_9HYPH</name>
<dbReference type="SUPFAM" id="SSF103481">
    <property type="entry name" value="Multidrug resistance efflux transporter EmrE"/>
    <property type="match status" value="2"/>
</dbReference>
<feature type="domain" description="EamA" evidence="7">
    <location>
        <begin position="7"/>
        <end position="136"/>
    </location>
</feature>
<dbReference type="InterPro" id="IPR037185">
    <property type="entry name" value="EmrE-like"/>
</dbReference>
<feature type="transmembrane region" description="Helical" evidence="6">
    <location>
        <begin position="209"/>
        <end position="230"/>
    </location>
</feature>
<dbReference type="PANTHER" id="PTHR32322:SF2">
    <property type="entry name" value="EAMA DOMAIN-CONTAINING PROTEIN"/>
    <property type="match status" value="1"/>
</dbReference>
<protein>
    <submittedName>
        <fullName evidence="8">Drug/metabolite transporter (DMT)-like permease</fullName>
    </submittedName>
</protein>
<evidence type="ECO:0000256" key="6">
    <source>
        <dbReference type="SAM" id="Phobius"/>
    </source>
</evidence>
<keyword evidence="9" id="KW-1185">Reference proteome</keyword>
<comment type="subcellular location">
    <subcellularLocation>
        <location evidence="1">Membrane</location>
        <topology evidence="1">Multi-pass membrane protein</topology>
    </subcellularLocation>
</comment>
<gene>
    <name evidence="8" type="ORF">J3R73_003332</name>
</gene>
<feature type="transmembrane region" description="Helical" evidence="6">
    <location>
        <begin position="122"/>
        <end position="141"/>
    </location>
</feature>
<organism evidence="8 9">
    <name type="scientific">Labrys monachus</name>
    <dbReference type="NCBI Taxonomy" id="217067"/>
    <lineage>
        <taxon>Bacteria</taxon>
        <taxon>Pseudomonadati</taxon>
        <taxon>Pseudomonadota</taxon>
        <taxon>Alphaproteobacteria</taxon>
        <taxon>Hyphomicrobiales</taxon>
        <taxon>Xanthobacteraceae</taxon>
        <taxon>Labrys</taxon>
    </lineage>
</organism>
<feature type="transmembrane region" description="Helical" evidence="6">
    <location>
        <begin position="37"/>
        <end position="55"/>
    </location>
</feature>
<proteinExistence type="inferred from homology"/>
<keyword evidence="3 6" id="KW-0812">Transmembrane</keyword>
<evidence type="ECO:0000259" key="7">
    <source>
        <dbReference type="Pfam" id="PF00892"/>
    </source>
</evidence>
<evidence type="ECO:0000256" key="2">
    <source>
        <dbReference type="ARBA" id="ARBA00007362"/>
    </source>
</evidence>
<dbReference type="InterPro" id="IPR000620">
    <property type="entry name" value="EamA_dom"/>
</dbReference>
<dbReference type="Pfam" id="PF00892">
    <property type="entry name" value="EamA"/>
    <property type="match status" value="2"/>
</dbReference>
<dbReference type="PANTHER" id="PTHR32322">
    <property type="entry name" value="INNER MEMBRANE TRANSPORTER"/>
    <property type="match status" value="1"/>
</dbReference>
<sequence>MRRFTFAILVVVFSLIWSSAFIAGTVALKDFDPFTLLSLRFALSAIVLLPFSLYGKSAFDRAVIQRGLALGLLNNAIYLGLSFSALRSVKPEVVVVVISCAPFVTTLIAALLGHEALSVKKLAGIAIGFIGVIVISGVASTQKPDPWGLFLATAGMVAFACGTVLFRSRSTELPILQINSWQSVAGAGALIPFAVLWGTPVRMVDAPSVVALLYLVLVVSIGGMALWLVLIRTSGAATASSYHLLNPFFGVLLAHFVLGRDLHVTDFIGVALIAGGLVLSTAKGRIKS</sequence>
<evidence type="ECO:0000256" key="1">
    <source>
        <dbReference type="ARBA" id="ARBA00004141"/>
    </source>
</evidence>
<accession>A0ABU0FHI5</accession>
<feature type="transmembrane region" description="Helical" evidence="6">
    <location>
        <begin position="147"/>
        <end position="166"/>
    </location>
</feature>
<keyword evidence="4 6" id="KW-1133">Transmembrane helix</keyword>
<keyword evidence="5 6" id="KW-0472">Membrane</keyword>
<comment type="similarity">
    <text evidence="2">Belongs to the EamA transporter family.</text>
</comment>
<feature type="domain" description="EamA" evidence="7">
    <location>
        <begin position="147"/>
        <end position="280"/>
    </location>
</feature>
<evidence type="ECO:0000313" key="9">
    <source>
        <dbReference type="Proteomes" id="UP001237448"/>
    </source>
</evidence>
<feature type="transmembrane region" description="Helical" evidence="6">
    <location>
        <begin position="242"/>
        <end position="258"/>
    </location>
</feature>
<comment type="caution">
    <text evidence="8">The sequence shown here is derived from an EMBL/GenBank/DDBJ whole genome shotgun (WGS) entry which is preliminary data.</text>
</comment>
<feature type="transmembrane region" description="Helical" evidence="6">
    <location>
        <begin position="178"/>
        <end position="197"/>
    </location>
</feature>
<feature type="transmembrane region" description="Helical" evidence="6">
    <location>
        <begin position="264"/>
        <end position="282"/>
    </location>
</feature>
<evidence type="ECO:0000256" key="3">
    <source>
        <dbReference type="ARBA" id="ARBA00022692"/>
    </source>
</evidence>
<feature type="transmembrane region" description="Helical" evidence="6">
    <location>
        <begin position="93"/>
        <end position="113"/>
    </location>
</feature>
<dbReference type="EMBL" id="JAUSVK010000001">
    <property type="protein sequence ID" value="MDQ0393540.1"/>
    <property type="molecule type" value="Genomic_DNA"/>
</dbReference>
<dbReference type="Proteomes" id="UP001237448">
    <property type="component" value="Unassembled WGS sequence"/>
</dbReference>
<dbReference type="InterPro" id="IPR050638">
    <property type="entry name" value="AA-Vitamin_Transporters"/>
</dbReference>